<dbReference type="InterPro" id="IPR006442">
    <property type="entry name" value="Antitoxin_Phd/YefM"/>
</dbReference>
<dbReference type="Pfam" id="PF02604">
    <property type="entry name" value="PhdYeFM_antitox"/>
    <property type="match status" value="1"/>
</dbReference>
<comment type="function">
    <text evidence="2">Antitoxin component of a type II toxin-antitoxin (TA) system.</text>
</comment>
<accession>A0A1H4MI46</accession>
<dbReference type="EMBL" id="FNSL01000001">
    <property type="protein sequence ID" value="SEB82022.1"/>
    <property type="molecule type" value="Genomic_DNA"/>
</dbReference>
<organism evidence="3 4">
    <name type="scientific">Nitratireductor aquibiodomus</name>
    <dbReference type="NCBI Taxonomy" id="204799"/>
    <lineage>
        <taxon>Bacteria</taxon>
        <taxon>Pseudomonadati</taxon>
        <taxon>Pseudomonadota</taxon>
        <taxon>Alphaproteobacteria</taxon>
        <taxon>Hyphomicrobiales</taxon>
        <taxon>Phyllobacteriaceae</taxon>
        <taxon>Nitratireductor</taxon>
    </lineage>
</organism>
<proteinExistence type="inferred from homology"/>
<protein>
    <recommendedName>
        <fullName evidence="2">Antitoxin</fullName>
    </recommendedName>
</protein>
<evidence type="ECO:0000313" key="4">
    <source>
        <dbReference type="Proteomes" id="UP000199064"/>
    </source>
</evidence>
<evidence type="ECO:0000313" key="3">
    <source>
        <dbReference type="EMBL" id="SEB82022.1"/>
    </source>
</evidence>
<sequence length="89" mass="10003">MTIEMKTLTATEAKSRFAALLGDVERGETILITRHGKTVARIVPDQIETAAQTRADNAIRKLRSLRDTLPKTATSLDDMLAWKHEGHRY</sequence>
<gene>
    <name evidence="3" type="ORF">SAMN05216452_3303</name>
</gene>
<dbReference type="SUPFAM" id="SSF143120">
    <property type="entry name" value="YefM-like"/>
    <property type="match status" value="1"/>
</dbReference>
<reference evidence="4" key="1">
    <citation type="submission" date="2016-10" db="EMBL/GenBank/DDBJ databases">
        <authorList>
            <person name="Varghese N."/>
            <person name="Submissions S."/>
        </authorList>
    </citation>
    <scope>NUCLEOTIDE SEQUENCE [LARGE SCALE GENOMIC DNA]</scope>
    <source>
        <strain evidence="4">ES.061</strain>
    </source>
</reference>
<evidence type="ECO:0000256" key="1">
    <source>
        <dbReference type="ARBA" id="ARBA00009981"/>
    </source>
</evidence>
<comment type="similarity">
    <text evidence="1 2">Belongs to the phD/YefM antitoxin family.</text>
</comment>
<keyword evidence="4" id="KW-1185">Reference proteome</keyword>
<dbReference type="AlphaFoldDB" id="A0A1H4MI46"/>
<dbReference type="InterPro" id="IPR036165">
    <property type="entry name" value="YefM-like_sf"/>
</dbReference>
<dbReference type="Proteomes" id="UP000199064">
    <property type="component" value="Unassembled WGS sequence"/>
</dbReference>
<evidence type="ECO:0000256" key="2">
    <source>
        <dbReference type="RuleBase" id="RU362080"/>
    </source>
</evidence>
<dbReference type="Gene3D" id="3.40.1620.10">
    <property type="entry name" value="YefM-like domain"/>
    <property type="match status" value="1"/>
</dbReference>
<name>A0A1H4MI46_9HYPH</name>
<dbReference type="NCBIfam" id="TIGR01552">
    <property type="entry name" value="phd_fam"/>
    <property type="match status" value="1"/>
</dbReference>